<dbReference type="NCBIfam" id="TIGR00254">
    <property type="entry name" value="GGDEF"/>
    <property type="match status" value="1"/>
</dbReference>
<dbReference type="Gene3D" id="3.30.450.20">
    <property type="entry name" value="PAS domain"/>
    <property type="match status" value="1"/>
</dbReference>
<evidence type="ECO:0000313" key="10">
    <source>
        <dbReference type="Proteomes" id="UP000235916"/>
    </source>
</evidence>
<evidence type="ECO:0000256" key="4">
    <source>
        <dbReference type="ARBA" id="ARBA00023136"/>
    </source>
</evidence>
<dbReference type="PANTHER" id="PTHR46663:SF3">
    <property type="entry name" value="SLL0267 PROTEIN"/>
    <property type="match status" value="1"/>
</dbReference>
<dbReference type="GO" id="GO:0016020">
    <property type="term" value="C:membrane"/>
    <property type="evidence" value="ECO:0007669"/>
    <property type="project" value="UniProtKB-SubCell"/>
</dbReference>
<feature type="domain" description="CHASE" evidence="7">
    <location>
        <begin position="124"/>
        <end position="288"/>
    </location>
</feature>
<name>A0A2N8L0H0_9BURK</name>
<reference evidence="9 10" key="1">
    <citation type="submission" date="2018-01" db="EMBL/GenBank/DDBJ databases">
        <title>Draft genome sequence of Paucibacter aquatile CR182 isolated from freshwater of the Nakdong River.</title>
        <authorList>
            <person name="Choi A."/>
            <person name="Chung E.J."/>
        </authorList>
    </citation>
    <scope>NUCLEOTIDE SEQUENCE [LARGE SCALE GENOMIC DNA]</scope>
    <source>
        <strain evidence="9 10">CR182</strain>
    </source>
</reference>
<evidence type="ECO:0000256" key="2">
    <source>
        <dbReference type="ARBA" id="ARBA00022692"/>
    </source>
</evidence>
<dbReference type="SUPFAM" id="SSF55073">
    <property type="entry name" value="Nucleotide cyclase"/>
    <property type="match status" value="1"/>
</dbReference>
<dbReference type="PROSITE" id="PS50887">
    <property type="entry name" value="GGDEF"/>
    <property type="match status" value="1"/>
</dbReference>
<dbReference type="CDD" id="cd00130">
    <property type="entry name" value="PAS"/>
    <property type="match status" value="1"/>
</dbReference>
<dbReference type="InterPro" id="IPR013655">
    <property type="entry name" value="PAS_fold_3"/>
</dbReference>
<dbReference type="RefSeq" id="WP_102769111.1">
    <property type="nucleotide sequence ID" value="NZ_POSP01000003.1"/>
</dbReference>
<feature type="domain" description="GGDEF" evidence="8">
    <location>
        <begin position="507"/>
        <end position="640"/>
    </location>
</feature>
<feature type="domain" description="PAC" evidence="6">
    <location>
        <begin position="422"/>
        <end position="475"/>
    </location>
</feature>
<dbReference type="FunFam" id="3.30.70.270:FF:000001">
    <property type="entry name" value="Diguanylate cyclase domain protein"/>
    <property type="match status" value="1"/>
</dbReference>
<gene>
    <name evidence="9" type="ORF">C1O66_17780</name>
</gene>
<keyword evidence="3 5" id="KW-1133">Transmembrane helix</keyword>
<evidence type="ECO:0008006" key="11">
    <source>
        <dbReference type="Google" id="ProtNLM"/>
    </source>
</evidence>
<dbReference type="PANTHER" id="PTHR46663">
    <property type="entry name" value="DIGUANYLATE CYCLASE DGCT-RELATED"/>
    <property type="match status" value="1"/>
</dbReference>
<feature type="transmembrane region" description="Helical" evidence="5">
    <location>
        <begin position="21"/>
        <end position="39"/>
    </location>
</feature>
<dbReference type="Pfam" id="PF03924">
    <property type="entry name" value="CHASE"/>
    <property type="match status" value="1"/>
</dbReference>
<dbReference type="Gene3D" id="3.30.450.350">
    <property type="entry name" value="CHASE domain"/>
    <property type="match status" value="1"/>
</dbReference>
<dbReference type="PROSITE" id="PS50113">
    <property type="entry name" value="PAC"/>
    <property type="match status" value="1"/>
</dbReference>
<dbReference type="InterPro" id="IPR043128">
    <property type="entry name" value="Rev_trsase/Diguanyl_cyclase"/>
</dbReference>
<keyword evidence="4 5" id="KW-0472">Membrane</keyword>
<keyword evidence="2 5" id="KW-0812">Transmembrane</keyword>
<dbReference type="Proteomes" id="UP000235916">
    <property type="component" value="Unassembled WGS sequence"/>
</dbReference>
<evidence type="ECO:0000259" key="7">
    <source>
        <dbReference type="PROSITE" id="PS50839"/>
    </source>
</evidence>
<dbReference type="OrthoDB" id="9763119at2"/>
<dbReference type="SUPFAM" id="SSF55785">
    <property type="entry name" value="PYP-like sensor domain (PAS domain)"/>
    <property type="match status" value="1"/>
</dbReference>
<organism evidence="9 10">
    <name type="scientific">Kinneretia aquatilis</name>
    <dbReference type="NCBI Taxonomy" id="2070761"/>
    <lineage>
        <taxon>Bacteria</taxon>
        <taxon>Pseudomonadati</taxon>
        <taxon>Pseudomonadota</taxon>
        <taxon>Betaproteobacteria</taxon>
        <taxon>Burkholderiales</taxon>
        <taxon>Sphaerotilaceae</taxon>
        <taxon>Roseateles</taxon>
    </lineage>
</organism>
<dbReference type="SMART" id="SM00086">
    <property type="entry name" value="PAC"/>
    <property type="match status" value="1"/>
</dbReference>
<dbReference type="CDD" id="cd01949">
    <property type="entry name" value="GGDEF"/>
    <property type="match status" value="1"/>
</dbReference>
<comment type="caution">
    <text evidence="9">The sequence shown here is derived from an EMBL/GenBank/DDBJ whole genome shotgun (WGS) entry which is preliminary data.</text>
</comment>
<protein>
    <recommendedName>
        <fullName evidence="11">Diguanylate cyclase</fullName>
    </recommendedName>
</protein>
<evidence type="ECO:0000256" key="3">
    <source>
        <dbReference type="ARBA" id="ARBA00022989"/>
    </source>
</evidence>
<dbReference type="SMART" id="SM01079">
    <property type="entry name" value="CHASE"/>
    <property type="match status" value="1"/>
</dbReference>
<dbReference type="InterPro" id="IPR006189">
    <property type="entry name" value="CHASE_dom"/>
</dbReference>
<dbReference type="NCBIfam" id="TIGR00229">
    <property type="entry name" value="sensory_box"/>
    <property type="match status" value="1"/>
</dbReference>
<dbReference type="InterPro" id="IPR029787">
    <property type="entry name" value="Nucleotide_cyclase"/>
</dbReference>
<dbReference type="InterPro" id="IPR042240">
    <property type="entry name" value="CHASE_sf"/>
</dbReference>
<dbReference type="PROSITE" id="PS50839">
    <property type="entry name" value="CHASE"/>
    <property type="match status" value="1"/>
</dbReference>
<evidence type="ECO:0000313" key="9">
    <source>
        <dbReference type="EMBL" id="PND39191.1"/>
    </source>
</evidence>
<dbReference type="InterPro" id="IPR000014">
    <property type="entry name" value="PAS"/>
</dbReference>
<proteinExistence type="predicted"/>
<dbReference type="InterPro" id="IPR052163">
    <property type="entry name" value="DGC-Regulatory_Protein"/>
</dbReference>
<dbReference type="SMART" id="SM00267">
    <property type="entry name" value="GGDEF"/>
    <property type="match status" value="1"/>
</dbReference>
<dbReference type="GO" id="GO:0007165">
    <property type="term" value="P:signal transduction"/>
    <property type="evidence" value="ECO:0007669"/>
    <property type="project" value="UniProtKB-ARBA"/>
</dbReference>
<sequence>MKLRWTLPGLNSQARWLRWRGLPLAVFLISLGLTLSFWHSEQRREQAVQRQAFDASLRDVSERIEQRMAAHAHLLQGAQGFLAASPQVDAQAFRRYVEALPLGADFAGVQGLAWVQAQPGPRGPAYRVMQMEPGVARNQALLQLDLAAQPALRELLQQAQESGHLALSARLNLADLGLPAQPGFVLALPVYRGVALPDTPAARREALKAWVLAPVAAGELMASLYGELPAALSLALYDGQDLLERHLLYRRADASWQRSAQAGVQAPPASDRQAREYLVLGGRTWTLQLSAGPAFAARHGADYAPNVLRMGVLLSVLLSLLAWMLGHARERAQALAEQMTRALRESEQRWAFAVEGAGDGVWDWDLPHGRLSSSVRWKQLMGLPPLPADLPMEQFWSLIHPEDLPRVRSEAQACLDGSQAQFSTEYRVAGGVGRWNWVLARGTVVERNRQQQPLRMIGTLSDINARRQSEERVRFMALHDPLTELANRAHFDERLRFALAHARRYHEPVGLILLDLDRFKPINDQFGHAVGDQLLQTVARRIKAAVRETDTVGRIGGDEFVVLLSGALSRESAQGVADKIYTQVAQPMELGGVRLEITCSLGLALFPEDGQDELSLAKSADDAMYRNKRAGRPWLRDDLARPLNRGRFQT</sequence>
<comment type="subcellular location">
    <subcellularLocation>
        <location evidence="1">Membrane</location>
    </subcellularLocation>
</comment>
<dbReference type="Pfam" id="PF08447">
    <property type="entry name" value="PAS_3"/>
    <property type="match status" value="1"/>
</dbReference>
<evidence type="ECO:0000259" key="6">
    <source>
        <dbReference type="PROSITE" id="PS50113"/>
    </source>
</evidence>
<evidence type="ECO:0000259" key="8">
    <source>
        <dbReference type="PROSITE" id="PS50887"/>
    </source>
</evidence>
<dbReference type="InterPro" id="IPR035965">
    <property type="entry name" value="PAS-like_dom_sf"/>
</dbReference>
<dbReference type="InterPro" id="IPR000700">
    <property type="entry name" value="PAS-assoc_C"/>
</dbReference>
<dbReference type="GO" id="GO:0003824">
    <property type="term" value="F:catalytic activity"/>
    <property type="evidence" value="ECO:0007669"/>
    <property type="project" value="UniProtKB-ARBA"/>
</dbReference>
<dbReference type="InterPro" id="IPR000160">
    <property type="entry name" value="GGDEF_dom"/>
</dbReference>
<dbReference type="Gene3D" id="3.30.70.270">
    <property type="match status" value="1"/>
</dbReference>
<dbReference type="InterPro" id="IPR001610">
    <property type="entry name" value="PAC"/>
</dbReference>
<keyword evidence="10" id="KW-1185">Reference proteome</keyword>
<dbReference type="EMBL" id="POSP01000003">
    <property type="protein sequence ID" value="PND39191.1"/>
    <property type="molecule type" value="Genomic_DNA"/>
</dbReference>
<dbReference type="Pfam" id="PF00990">
    <property type="entry name" value="GGDEF"/>
    <property type="match status" value="1"/>
</dbReference>
<evidence type="ECO:0000256" key="1">
    <source>
        <dbReference type="ARBA" id="ARBA00004370"/>
    </source>
</evidence>
<evidence type="ECO:0000256" key="5">
    <source>
        <dbReference type="SAM" id="Phobius"/>
    </source>
</evidence>
<dbReference type="AlphaFoldDB" id="A0A2N8L0H0"/>
<accession>A0A2N8L0H0</accession>